<keyword evidence="3" id="KW-0418">Kinase</keyword>
<dbReference type="Proteomes" id="UP000234323">
    <property type="component" value="Unassembled WGS sequence"/>
</dbReference>
<dbReference type="SUPFAM" id="SSF56112">
    <property type="entry name" value="Protein kinase-like (PK-like)"/>
    <property type="match status" value="1"/>
</dbReference>
<dbReference type="InterPro" id="IPR051681">
    <property type="entry name" value="Ser/Thr_Kinases-Pseudokinases"/>
</dbReference>
<reference evidence="3 4" key="1">
    <citation type="submission" date="2015-10" db="EMBL/GenBank/DDBJ databases">
        <title>Genome analyses suggest a sexual origin of heterokaryosis in a supposedly ancient asexual fungus.</title>
        <authorList>
            <person name="Ropars J."/>
            <person name="Sedzielewska K."/>
            <person name="Noel J."/>
            <person name="Charron P."/>
            <person name="Farinelli L."/>
            <person name="Marton T."/>
            <person name="Kruger M."/>
            <person name="Pelin A."/>
            <person name="Brachmann A."/>
            <person name="Corradi N."/>
        </authorList>
    </citation>
    <scope>NUCLEOTIDE SEQUENCE [LARGE SCALE GENOMIC DNA]</scope>
    <source>
        <strain evidence="3 4">A4</strain>
    </source>
</reference>
<evidence type="ECO:0000313" key="3">
    <source>
        <dbReference type="EMBL" id="PKY47138.1"/>
    </source>
</evidence>
<feature type="region of interest" description="Disordered" evidence="1">
    <location>
        <begin position="94"/>
        <end position="120"/>
    </location>
</feature>
<dbReference type="Gene3D" id="1.10.510.10">
    <property type="entry name" value="Transferase(Phosphotransferase) domain 1"/>
    <property type="match status" value="1"/>
</dbReference>
<proteinExistence type="predicted"/>
<evidence type="ECO:0000259" key="2">
    <source>
        <dbReference type="PROSITE" id="PS50011"/>
    </source>
</evidence>
<dbReference type="AlphaFoldDB" id="A0A2I1GKI0"/>
<feature type="domain" description="Protein kinase" evidence="2">
    <location>
        <begin position="1"/>
        <end position="94"/>
    </location>
</feature>
<comment type="caution">
    <text evidence="3">The sequence shown here is derived from an EMBL/GenBank/DDBJ whole genome shotgun (WGS) entry which is preliminary data.</text>
</comment>
<dbReference type="InterPro" id="IPR000719">
    <property type="entry name" value="Prot_kinase_dom"/>
</dbReference>
<evidence type="ECO:0000256" key="1">
    <source>
        <dbReference type="SAM" id="MobiDB-lite"/>
    </source>
</evidence>
<sequence>MEPKRILDRNFPYTKSSDIYSFGVLMWEISSGCPPFKSSDNIITLGLAINSGTRETTISGTPEEYKELYKKCWKQEPEQRPAISEVLGGLERMVKSSDNNTIPTSKMEANRDDDYLRIDS</sequence>
<dbReference type="GO" id="GO:0004674">
    <property type="term" value="F:protein serine/threonine kinase activity"/>
    <property type="evidence" value="ECO:0007669"/>
    <property type="project" value="TreeGrafter"/>
</dbReference>
<protein>
    <submittedName>
        <fullName evidence="3">Kinase-like protein</fullName>
    </submittedName>
</protein>
<dbReference type="VEuPathDB" id="FungiDB:RhiirFUN_011193"/>
<dbReference type="InterPro" id="IPR011009">
    <property type="entry name" value="Kinase-like_dom_sf"/>
</dbReference>
<accession>A0A2I1GKI0</accession>
<keyword evidence="4" id="KW-1185">Reference proteome</keyword>
<name>A0A2I1GKI0_9GLOM</name>
<organism evidence="3 4">
    <name type="scientific">Rhizophagus irregularis</name>
    <dbReference type="NCBI Taxonomy" id="588596"/>
    <lineage>
        <taxon>Eukaryota</taxon>
        <taxon>Fungi</taxon>
        <taxon>Fungi incertae sedis</taxon>
        <taxon>Mucoromycota</taxon>
        <taxon>Glomeromycotina</taxon>
        <taxon>Glomeromycetes</taxon>
        <taxon>Glomerales</taxon>
        <taxon>Glomeraceae</taxon>
        <taxon>Rhizophagus</taxon>
    </lineage>
</organism>
<dbReference type="PANTHER" id="PTHR44329">
    <property type="entry name" value="SERINE/THREONINE-PROTEIN KINASE TNNI3K-RELATED"/>
    <property type="match status" value="1"/>
</dbReference>
<dbReference type="Pfam" id="PF07714">
    <property type="entry name" value="PK_Tyr_Ser-Thr"/>
    <property type="match status" value="1"/>
</dbReference>
<evidence type="ECO:0000313" key="4">
    <source>
        <dbReference type="Proteomes" id="UP000234323"/>
    </source>
</evidence>
<dbReference type="PROSITE" id="PS50011">
    <property type="entry name" value="PROTEIN_KINASE_DOM"/>
    <property type="match status" value="1"/>
</dbReference>
<gene>
    <name evidence="3" type="ORF">RhiirA4_358550</name>
</gene>
<dbReference type="EMBL" id="LLXI01000520">
    <property type="protein sequence ID" value="PKY47138.1"/>
    <property type="molecule type" value="Genomic_DNA"/>
</dbReference>
<feature type="compositionally biased region" description="Basic and acidic residues" evidence="1">
    <location>
        <begin position="108"/>
        <end position="120"/>
    </location>
</feature>
<dbReference type="VEuPathDB" id="FungiDB:FUN_015398"/>
<dbReference type="InterPro" id="IPR001245">
    <property type="entry name" value="Ser-Thr/Tyr_kinase_cat_dom"/>
</dbReference>
<dbReference type="GO" id="GO:0005524">
    <property type="term" value="F:ATP binding"/>
    <property type="evidence" value="ECO:0007669"/>
    <property type="project" value="InterPro"/>
</dbReference>
<keyword evidence="3" id="KW-0808">Transferase</keyword>